<reference evidence="13" key="2">
    <citation type="submission" date="2016-04" db="EMBL/GenBank/DDBJ databases">
        <title>First Complete Genome Sequence of a Subdivision 6 Acidobacterium.</title>
        <authorList>
            <person name="Huang S."/>
            <person name="Vieira S."/>
            <person name="Bunk B."/>
            <person name="Riedel T."/>
            <person name="Sproeer C."/>
            <person name="Overmann J."/>
        </authorList>
    </citation>
    <scope>NUCLEOTIDE SEQUENCE [LARGE SCALE GENOMIC DNA]</scope>
    <source>
        <strain evidence="13">DSM 100886 HEG_-6_39</strain>
    </source>
</reference>
<keyword evidence="8" id="KW-0460">Magnesium</keyword>
<reference evidence="12 13" key="1">
    <citation type="journal article" date="2016" name="Genome Announc.">
        <title>First Complete Genome Sequence of a Subdivision 6 Acidobacterium Strain.</title>
        <authorList>
            <person name="Huang S."/>
            <person name="Vieira S."/>
            <person name="Bunk B."/>
            <person name="Riedel T."/>
            <person name="Sproer C."/>
            <person name="Overmann J."/>
        </authorList>
    </citation>
    <scope>NUCLEOTIDE SEQUENCE [LARGE SCALE GENOMIC DNA]</scope>
    <source>
        <strain evidence="13">DSM 100886 HEG_-6_39</strain>
    </source>
</reference>
<dbReference type="Pfam" id="PF02424">
    <property type="entry name" value="ApbE"/>
    <property type="match status" value="1"/>
</dbReference>
<keyword evidence="7" id="KW-0274">FAD</keyword>
<evidence type="ECO:0000256" key="6">
    <source>
        <dbReference type="ARBA" id="ARBA00022723"/>
    </source>
</evidence>
<organism evidence="12 13">
    <name type="scientific">Luteitalea pratensis</name>
    <dbReference type="NCBI Taxonomy" id="1855912"/>
    <lineage>
        <taxon>Bacteria</taxon>
        <taxon>Pseudomonadati</taxon>
        <taxon>Acidobacteriota</taxon>
        <taxon>Vicinamibacteria</taxon>
        <taxon>Vicinamibacterales</taxon>
        <taxon>Vicinamibacteraceae</taxon>
        <taxon>Luteitalea</taxon>
    </lineage>
</organism>
<proteinExistence type="predicted"/>
<dbReference type="PATRIC" id="fig|1813736.3.peg.1110"/>
<comment type="catalytic activity">
    <reaction evidence="10">
        <text>L-threonyl-[protein] + FAD = FMN-L-threonyl-[protein] + AMP + H(+)</text>
        <dbReference type="Rhea" id="RHEA:36847"/>
        <dbReference type="Rhea" id="RHEA-COMP:11060"/>
        <dbReference type="Rhea" id="RHEA-COMP:11061"/>
        <dbReference type="ChEBI" id="CHEBI:15378"/>
        <dbReference type="ChEBI" id="CHEBI:30013"/>
        <dbReference type="ChEBI" id="CHEBI:57692"/>
        <dbReference type="ChEBI" id="CHEBI:74257"/>
        <dbReference type="ChEBI" id="CHEBI:456215"/>
        <dbReference type="EC" id="2.7.1.180"/>
    </reaction>
</comment>
<name>A0A143PH83_LUTPR</name>
<evidence type="ECO:0000256" key="1">
    <source>
        <dbReference type="ARBA" id="ARBA00001946"/>
    </source>
</evidence>
<evidence type="ECO:0000256" key="9">
    <source>
        <dbReference type="ARBA" id="ARBA00031306"/>
    </source>
</evidence>
<sequence length="389" mass="41706">MHAIFRQFVGSSLVVGLVLGGEIRGTAGWDTRPVPSSGGSVDRARSPSAASTAWGSQPLPFPTTLERFEGVEPHMGTLVSITVFAPDATKARVAFRAGFDRVRQLNEILSDYLSDSELSRVTRDAVRRPVPLSADLFAVLKASHRLSVATGGAFDVTQGPVIRLWREARKAKRMPDPDALREAGTRSGYAHMHLDEARRTVSFDIAGMQLDVGAIGKGFAASEALAAITRTGIRRALVAVSGDLAFGDPPPGQPGWRIRIHDGDFGDTPIPPILLLANMAVSTSGNAEQHLDVDGRRYSHVIDPVSRTGLLDDITVTVISRHGVDADGLDTAIGVLGIERGLALVERDHEAAALIVLRKAGTTRVETSRRLRELVKRQPAPATTPAPRR</sequence>
<evidence type="ECO:0000256" key="8">
    <source>
        <dbReference type="ARBA" id="ARBA00022842"/>
    </source>
</evidence>
<dbReference type="Gene3D" id="3.10.520.10">
    <property type="entry name" value="ApbE-like domains"/>
    <property type="match status" value="1"/>
</dbReference>
<accession>A0A143PH83</accession>
<keyword evidence="6" id="KW-0479">Metal-binding</keyword>
<dbReference type="PANTHER" id="PTHR30040">
    <property type="entry name" value="THIAMINE BIOSYNTHESIS LIPOPROTEIN APBE"/>
    <property type="match status" value="1"/>
</dbReference>
<dbReference type="OrthoDB" id="9778595at2"/>
<evidence type="ECO:0000313" key="12">
    <source>
        <dbReference type="EMBL" id="AMY07881.1"/>
    </source>
</evidence>
<dbReference type="EMBL" id="CP015136">
    <property type="protein sequence ID" value="AMY07881.1"/>
    <property type="molecule type" value="Genomic_DNA"/>
</dbReference>
<dbReference type="GO" id="GO:0046872">
    <property type="term" value="F:metal ion binding"/>
    <property type="evidence" value="ECO:0007669"/>
    <property type="project" value="UniProtKB-KW"/>
</dbReference>
<evidence type="ECO:0000313" key="13">
    <source>
        <dbReference type="Proteomes" id="UP000076079"/>
    </source>
</evidence>
<keyword evidence="13" id="KW-1185">Reference proteome</keyword>
<dbReference type="SUPFAM" id="SSF143631">
    <property type="entry name" value="ApbE-like"/>
    <property type="match status" value="1"/>
</dbReference>
<keyword evidence="5" id="KW-0808">Transferase</keyword>
<evidence type="ECO:0000256" key="2">
    <source>
        <dbReference type="ARBA" id="ARBA00011955"/>
    </source>
</evidence>
<dbReference type="InterPro" id="IPR024932">
    <property type="entry name" value="ApbE"/>
</dbReference>
<evidence type="ECO:0000256" key="11">
    <source>
        <dbReference type="SAM" id="MobiDB-lite"/>
    </source>
</evidence>
<keyword evidence="4" id="KW-0285">Flavoprotein</keyword>
<keyword evidence="12" id="KW-0449">Lipoprotein</keyword>
<comment type="cofactor">
    <cofactor evidence="1">
        <name>Mg(2+)</name>
        <dbReference type="ChEBI" id="CHEBI:18420"/>
    </cofactor>
</comment>
<dbReference type="InterPro" id="IPR003374">
    <property type="entry name" value="ApbE-like_sf"/>
</dbReference>
<dbReference type="EC" id="2.7.1.180" evidence="2"/>
<dbReference type="RefSeq" id="WP_110169778.1">
    <property type="nucleotide sequence ID" value="NZ_CP015136.1"/>
</dbReference>
<evidence type="ECO:0000256" key="10">
    <source>
        <dbReference type="ARBA" id="ARBA00048540"/>
    </source>
</evidence>
<feature type="region of interest" description="Disordered" evidence="11">
    <location>
        <begin position="28"/>
        <end position="57"/>
    </location>
</feature>
<dbReference type="PANTHER" id="PTHR30040:SF2">
    <property type="entry name" value="FAD:PROTEIN FMN TRANSFERASE"/>
    <property type="match status" value="1"/>
</dbReference>
<dbReference type="KEGG" id="abac:LuPra_01064"/>
<evidence type="ECO:0000256" key="5">
    <source>
        <dbReference type="ARBA" id="ARBA00022679"/>
    </source>
</evidence>
<dbReference type="AlphaFoldDB" id="A0A143PH83"/>
<gene>
    <name evidence="12" type="primary">apbE_2</name>
    <name evidence="12" type="ORF">LuPra_01064</name>
</gene>
<dbReference type="Proteomes" id="UP000076079">
    <property type="component" value="Chromosome"/>
</dbReference>
<protein>
    <recommendedName>
        <fullName evidence="3">FAD:protein FMN transferase</fullName>
        <ecNumber evidence="2">2.7.1.180</ecNumber>
    </recommendedName>
    <alternativeName>
        <fullName evidence="9">Flavin transferase</fullName>
    </alternativeName>
</protein>
<evidence type="ECO:0000256" key="7">
    <source>
        <dbReference type="ARBA" id="ARBA00022827"/>
    </source>
</evidence>
<dbReference type="GO" id="GO:0016740">
    <property type="term" value="F:transferase activity"/>
    <property type="evidence" value="ECO:0007669"/>
    <property type="project" value="UniProtKB-KW"/>
</dbReference>
<evidence type="ECO:0000256" key="4">
    <source>
        <dbReference type="ARBA" id="ARBA00022630"/>
    </source>
</evidence>
<evidence type="ECO:0000256" key="3">
    <source>
        <dbReference type="ARBA" id="ARBA00016337"/>
    </source>
</evidence>